<keyword evidence="7" id="KW-0503">Monooxygenase</keyword>
<dbReference type="Proteomes" id="UP000632063">
    <property type="component" value="Unassembled WGS sequence"/>
</dbReference>
<accession>A0ABR9CLD7</accession>
<dbReference type="PRINTS" id="PR00420">
    <property type="entry name" value="RNGMNOXGNASE"/>
</dbReference>
<dbReference type="InterPro" id="IPR002938">
    <property type="entry name" value="FAD-bd"/>
</dbReference>
<sequence>MSAKAATGITYDVAIAGGGYVGLSLALALKSADPSMEVAVIDPKPMDILHKDPRASAIAAAASRMLDQLGIWQDILPSAQPINEMIVTDSKLRDAVRPVFLTFGGETVEGEPFAHMVPNGVMLPALYAAARDLGVAFAAPDTAASFKTSADDVTLSLASGSTLKARLLVAADGVRSKLRDLAGIRTVHWDYGQSGIVTTVAHERPHEGRAEEHFLPAGPFAILPLPGNRSSLVWTEKTEDAKRLVASDDFTFEMELERRFGHHLGALELDGPRNAYPLGLTLARDFIRPRFALAGDAAHGIHPIAGQGLNMGFKDVAALAEVLVNARRLGQDVGAFDVLERYQRWRRFDAFQMGVVTDVLNRLFSNDSDILRAARDFGLGLVDRMPSLKTRFIKEAAGFAGPAPRLLSGEPI</sequence>
<dbReference type="InterPro" id="IPR010971">
    <property type="entry name" value="UbiH/COQ6"/>
</dbReference>
<dbReference type="InterPro" id="IPR036188">
    <property type="entry name" value="FAD/NAD-bd_sf"/>
</dbReference>
<dbReference type="Pfam" id="PF01494">
    <property type="entry name" value="FAD_binding_3"/>
    <property type="match status" value="1"/>
</dbReference>
<gene>
    <name evidence="9" type="ORF">IG616_08915</name>
</gene>
<keyword evidence="9" id="KW-0830">Ubiquinone</keyword>
<keyword evidence="5" id="KW-0274">FAD</keyword>
<protein>
    <submittedName>
        <fullName evidence="9">Ubiquinone biosynthesis hydroxylase</fullName>
    </submittedName>
</protein>
<proteinExistence type="inferred from homology"/>
<evidence type="ECO:0000313" key="10">
    <source>
        <dbReference type="Proteomes" id="UP000632063"/>
    </source>
</evidence>
<evidence type="ECO:0000256" key="3">
    <source>
        <dbReference type="ARBA" id="ARBA00005349"/>
    </source>
</evidence>
<evidence type="ECO:0000256" key="2">
    <source>
        <dbReference type="ARBA" id="ARBA00004749"/>
    </source>
</evidence>
<keyword evidence="6" id="KW-0560">Oxidoreductase</keyword>
<feature type="domain" description="FAD-binding" evidence="8">
    <location>
        <begin position="11"/>
        <end position="328"/>
    </location>
</feature>
<dbReference type="Gene3D" id="3.50.50.60">
    <property type="entry name" value="FAD/NAD(P)-binding domain"/>
    <property type="match status" value="2"/>
</dbReference>
<evidence type="ECO:0000256" key="4">
    <source>
        <dbReference type="ARBA" id="ARBA00022630"/>
    </source>
</evidence>
<name>A0ABR9CLD7_9HYPH</name>
<comment type="similarity">
    <text evidence="3">Belongs to the UbiH/COQ6 family.</text>
</comment>
<dbReference type="NCBIfam" id="TIGR01988">
    <property type="entry name" value="Ubi-OHases"/>
    <property type="match status" value="1"/>
</dbReference>
<evidence type="ECO:0000256" key="1">
    <source>
        <dbReference type="ARBA" id="ARBA00001974"/>
    </source>
</evidence>
<dbReference type="PANTHER" id="PTHR43876:SF7">
    <property type="entry name" value="UBIQUINONE BIOSYNTHESIS MONOOXYGENASE COQ6, MITOCHONDRIAL"/>
    <property type="match status" value="1"/>
</dbReference>
<reference evidence="9 10" key="2">
    <citation type="journal article" date="2021" name="Int. J. Syst. Evol. Microbiol.">
        <title>Roseibium litorale sp. nov., isolated from a tidal flat sediment and proposal for the reclassification of Labrenzia polysiphoniae as Roseibium polysiphoniae comb. nov.</title>
        <authorList>
            <person name="Liu Y."/>
            <person name="Pei T."/>
            <person name="Du J."/>
            <person name="Chao M."/>
            <person name="Deng M.R."/>
            <person name="Zhu H."/>
        </authorList>
    </citation>
    <scope>NUCLEOTIDE SEQUENCE [LARGE SCALE GENOMIC DNA]</scope>
    <source>
        <strain evidence="9 10">4C16A</strain>
    </source>
</reference>
<keyword evidence="10" id="KW-1185">Reference proteome</keyword>
<comment type="cofactor">
    <cofactor evidence="1">
        <name>FAD</name>
        <dbReference type="ChEBI" id="CHEBI:57692"/>
    </cofactor>
</comment>
<evidence type="ECO:0000256" key="7">
    <source>
        <dbReference type="ARBA" id="ARBA00023033"/>
    </source>
</evidence>
<comment type="pathway">
    <text evidence="2">Cofactor biosynthesis; ubiquinone biosynthesis.</text>
</comment>
<dbReference type="InterPro" id="IPR051205">
    <property type="entry name" value="UbiH/COQ6_monooxygenase"/>
</dbReference>
<evidence type="ECO:0000313" key="9">
    <source>
        <dbReference type="EMBL" id="MBD8891668.1"/>
    </source>
</evidence>
<dbReference type="PROSITE" id="PS01304">
    <property type="entry name" value="UBIH"/>
    <property type="match status" value="1"/>
</dbReference>
<reference evidence="10" key="1">
    <citation type="submission" date="2020-09" db="EMBL/GenBank/DDBJ databases">
        <title>The genome sequence of strain Labrenzia suaedae 4C16A.</title>
        <authorList>
            <person name="Liu Y."/>
        </authorList>
    </citation>
    <scope>NUCLEOTIDE SEQUENCE [LARGE SCALE GENOMIC DNA]</scope>
    <source>
        <strain evidence="10">4C16A</strain>
    </source>
</reference>
<dbReference type="EMBL" id="JACYXI010000004">
    <property type="protein sequence ID" value="MBD8891668.1"/>
    <property type="molecule type" value="Genomic_DNA"/>
</dbReference>
<evidence type="ECO:0000256" key="6">
    <source>
        <dbReference type="ARBA" id="ARBA00023002"/>
    </source>
</evidence>
<dbReference type="InterPro" id="IPR018168">
    <property type="entry name" value="Ubi_Hdrlase_CS"/>
</dbReference>
<dbReference type="NCBIfam" id="NF005599">
    <property type="entry name" value="PRK07333.1"/>
    <property type="match status" value="1"/>
</dbReference>
<dbReference type="PANTHER" id="PTHR43876">
    <property type="entry name" value="UBIQUINONE BIOSYNTHESIS MONOOXYGENASE COQ6, MITOCHONDRIAL"/>
    <property type="match status" value="1"/>
</dbReference>
<comment type="caution">
    <text evidence="9">The sequence shown here is derived from an EMBL/GenBank/DDBJ whole genome shotgun (WGS) entry which is preliminary data.</text>
</comment>
<dbReference type="RefSeq" id="WP_192147795.1">
    <property type="nucleotide sequence ID" value="NZ_JACYXI010000004.1"/>
</dbReference>
<organism evidence="9 10">
    <name type="scientific">Roseibium litorale</name>
    <dbReference type="NCBI Taxonomy" id="2803841"/>
    <lineage>
        <taxon>Bacteria</taxon>
        <taxon>Pseudomonadati</taxon>
        <taxon>Pseudomonadota</taxon>
        <taxon>Alphaproteobacteria</taxon>
        <taxon>Hyphomicrobiales</taxon>
        <taxon>Stappiaceae</taxon>
        <taxon>Roseibium</taxon>
    </lineage>
</organism>
<keyword evidence="4" id="KW-0285">Flavoprotein</keyword>
<evidence type="ECO:0000256" key="5">
    <source>
        <dbReference type="ARBA" id="ARBA00022827"/>
    </source>
</evidence>
<evidence type="ECO:0000259" key="8">
    <source>
        <dbReference type="Pfam" id="PF01494"/>
    </source>
</evidence>
<dbReference type="SUPFAM" id="SSF51905">
    <property type="entry name" value="FAD/NAD(P)-binding domain"/>
    <property type="match status" value="1"/>
</dbReference>